<dbReference type="OrthoDB" id="9806197at2"/>
<evidence type="ECO:0000256" key="7">
    <source>
        <dbReference type="HAMAP-Rule" id="MF_01445"/>
    </source>
</evidence>
<dbReference type="Pfam" id="PF00814">
    <property type="entry name" value="TsaD"/>
    <property type="match status" value="1"/>
</dbReference>
<proteinExistence type="inferred from homology"/>
<dbReference type="HAMAP" id="MF_01445">
    <property type="entry name" value="TsaD"/>
    <property type="match status" value="1"/>
</dbReference>
<gene>
    <name evidence="7" type="primary">tsaD</name>
    <name evidence="9" type="ordered locus">LEPBI_I1319</name>
</gene>
<dbReference type="PANTHER" id="PTHR11735:SF6">
    <property type="entry name" value="TRNA N6-ADENOSINE THREONYLCARBAMOYLTRANSFERASE, MITOCHONDRIAL"/>
    <property type="match status" value="1"/>
</dbReference>
<dbReference type="InterPro" id="IPR017861">
    <property type="entry name" value="KAE1/TsaD"/>
</dbReference>
<evidence type="ECO:0000259" key="8">
    <source>
        <dbReference type="Pfam" id="PF00814"/>
    </source>
</evidence>
<feature type="binding site" evidence="7">
    <location>
        <position position="181"/>
    </location>
    <ligand>
        <name>substrate</name>
    </ligand>
</feature>
<dbReference type="KEGG" id="lbi:LEPBI_I1319"/>
<reference evidence="9 10" key="1">
    <citation type="journal article" date="2008" name="PLoS ONE">
        <title>Genome sequence of the saprophyte Leptospira biflexa provides insights into the evolution of Leptospira and the pathogenesis of leptospirosis.</title>
        <authorList>
            <person name="Picardeau M."/>
            <person name="Bulach D.M."/>
            <person name="Bouchier C."/>
            <person name="Zuerner R.L."/>
            <person name="Zidane N."/>
            <person name="Wilson P.J."/>
            <person name="Creno S."/>
            <person name="Kuczek E.S."/>
            <person name="Bommezzadri S."/>
            <person name="Davis J.C."/>
            <person name="McGrath A."/>
            <person name="Johnson M.J."/>
            <person name="Boursaux-Eude C."/>
            <person name="Seemann T."/>
            <person name="Rouy Z."/>
            <person name="Coppel R.L."/>
            <person name="Rood J.I."/>
            <person name="Lajus A."/>
            <person name="Davies J.K."/>
            <person name="Medigue C."/>
            <person name="Adler B."/>
        </authorList>
    </citation>
    <scope>NUCLEOTIDE SEQUENCE [LARGE SCALE GENOMIC DNA]</scope>
    <source>
        <strain evidence="10">Patoc 1 / ATCC 23582 / Paris</strain>
    </source>
</reference>
<dbReference type="PRINTS" id="PR00789">
    <property type="entry name" value="OSIALOPTASE"/>
</dbReference>
<feature type="binding site" evidence="7">
    <location>
        <position position="168"/>
    </location>
    <ligand>
        <name>substrate</name>
    </ligand>
</feature>
<evidence type="ECO:0000256" key="5">
    <source>
        <dbReference type="ARBA" id="ARBA00023315"/>
    </source>
</evidence>
<feature type="binding site" evidence="7">
    <location>
        <position position="112"/>
    </location>
    <ligand>
        <name>Fe cation</name>
        <dbReference type="ChEBI" id="CHEBI:24875"/>
    </ligand>
</feature>
<dbReference type="NCBIfam" id="TIGR03723">
    <property type="entry name" value="T6A_TsaD_YgjD"/>
    <property type="match status" value="1"/>
</dbReference>
<dbReference type="InterPro" id="IPR022450">
    <property type="entry name" value="TsaD"/>
</dbReference>
<dbReference type="EC" id="2.3.1.234" evidence="7"/>
<dbReference type="SUPFAM" id="SSF53067">
    <property type="entry name" value="Actin-like ATPase domain"/>
    <property type="match status" value="1"/>
</dbReference>
<dbReference type="PANTHER" id="PTHR11735">
    <property type="entry name" value="TRNA N6-ADENOSINE THREONYLCARBAMOYLTRANSFERASE"/>
    <property type="match status" value="1"/>
</dbReference>
<dbReference type="InterPro" id="IPR043129">
    <property type="entry name" value="ATPase_NBD"/>
</dbReference>
<dbReference type="GO" id="GO:0061711">
    <property type="term" value="F:tRNA N(6)-L-threonylcarbamoyladenine synthase activity"/>
    <property type="evidence" value="ECO:0007669"/>
    <property type="project" value="UniProtKB-EC"/>
</dbReference>
<feature type="domain" description="Gcp-like" evidence="8">
    <location>
        <begin position="24"/>
        <end position="312"/>
    </location>
</feature>
<dbReference type="STRING" id="456481.LEPBI_I1319"/>
<keyword evidence="3 7" id="KW-0479">Metal-binding</keyword>
<dbReference type="AlphaFoldDB" id="B0SPA5"/>
<evidence type="ECO:0000256" key="1">
    <source>
        <dbReference type="ARBA" id="ARBA00022679"/>
    </source>
</evidence>
<evidence type="ECO:0000256" key="2">
    <source>
        <dbReference type="ARBA" id="ARBA00022694"/>
    </source>
</evidence>
<dbReference type="EMBL" id="CP000786">
    <property type="protein sequence ID" value="ABZ97429.1"/>
    <property type="molecule type" value="Genomic_DNA"/>
</dbReference>
<evidence type="ECO:0000313" key="9">
    <source>
        <dbReference type="EMBL" id="ABZ97429.1"/>
    </source>
</evidence>
<evidence type="ECO:0000256" key="3">
    <source>
        <dbReference type="ARBA" id="ARBA00022723"/>
    </source>
</evidence>
<evidence type="ECO:0000256" key="6">
    <source>
        <dbReference type="ARBA" id="ARBA00048117"/>
    </source>
</evidence>
<name>B0SPA5_LEPBP</name>
<keyword evidence="7" id="KW-0963">Cytoplasm</keyword>
<evidence type="ECO:0000313" key="10">
    <source>
        <dbReference type="Proteomes" id="UP000001847"/>
    </source>
</evidence>
<keyword evidence="1 7" id="KW-0808">Transferase</keyword>
<keyword evidence="9" id="KW-0378">Hydrolase</keyword>
<feature type="binding site" evidence="7">
    <location>
        <position position="185"/>
    </location>
    <ligand>
        <name>substrate</name>
    </ligand>
</feature>
<comment type="subcellular location">
    <subcellularLocation>
        <location evidence="7">Cytoplasm</location>
    </subcellularLocation>
</comment>
<keyword evidence="5 7" id="KW-0012">Acyltransferase</keyword>
<dbReference type="GO" id="GO:0002949">
    <property type="term" value="P:tRNA threonylcarbamoyladenosine modification"/>
    <property type="evidence" value="ECO:0007669"/>
    <property type="project" value="UniProtKB-UniRule"/>
</dbReference>
<feature type="binding site" evidence="7">
    <location>
        <position position="306"/>
    </location>
    <ligand>
        <name>Fe cation</name>
        <dbReference type="ChEBI" id="CHEBI:24875"/>
    </ligand>
</feature>
<feature type="binding site" evidence="7">
    <location>
        <begin position="135"/>
        <end position="139"/>
    </location>
    <ligand>
        <name>substrate</name>
    </ligand>
</feature>
<protein>
    <recommendedName>
        <fullName evidence="7">tRNA N6-adenosine threonylcarbamoyltransferase</fullName>
        <ecNumber evidence="7">2.3.1.234</ecNumber>
    </recommendedName>
    <alternativeName>
        <fullName evidence="7">N6-L-threonylcarbamoyladenine synthase</fullName>
        <shortName evidence="7">t(6)A synthase</shortName>
    </alternativeName>
    <alternativeName>
        <fullName evidence="7">t(6)A37 threonylcarbamoyladenosine biosynthesis protein TsaD</fullName>
    </alternativeName>
    <alternativeName>
        <fullName evidence="7">tRNA threonylcarbamoyladenosine biosynthesis protein TsaD</fullName>
    </alternativeName>
</protein>
<dbReference type="InterPro" id="IPR000905">
    <property type="entry name" value="Gcp-like_dom"/>
</dbReference>
<dbReference type="GO" id="GO:0016787">
    <property type="term" value="F:hydrolase activity"/>
    <property type="evidence" value="ECO:0007669"/>
    <property type="project" value="UniProtKB-KW"/>
</dbReference>
<keyword evidence="2 7" id="KW-0819">tRNA processing</keyword>
<comment type="similarity">
    <text evidence="7">Belongs to the KAE1 / TsaD family.</text>
</comment>
<comment type="catalytic activity">
    <reaction evidence="6 7">
        <text>L-threonylcarbamoyladenylate + adenosine(37) in tRNA = N(6)-L-threonylcarbamoyladenosine(37) in tRNA + AMP + H(+)</text>
        <dbReference type="Rhea" id="RHEA:37059"/>
        <dbReference type="Rhea" id="RHEA-COMP:10162"/>
        <dbReference type="Rhea" id="RHEA-COMP:10163"/>
        <dbReference type="ChEBI" id="CHEBI:15378"/>
        <dbReference type="ChEBI" id="CHEBI:73682"/>
        <dbReference type="ChEBI" id="CHEBI:74411"/>
        <dbReference type="ChEBI" id="CHEBI:74418"/>
        <dbReference type="ChEBI" id="CHEBI:456215"/>
        <dbReference type="EC" id="2.3.1.234"/>
    </reaction>
</comment>
<keyword evidence="10" id="KW-1185">Reference proteome</keyword>
<sequence>MVYGLGIESSCDETSIAIVRDGNEVVSLKVYSQIETHSPYRGVVPEIASRAHLEKINSLLAVCMEEAKIQFLELKYIAVTGYPGLVGSLMIGAQLARCISLVHSIPIVLVNHLEAHLTVIGLENELPAFPWLGVLLSGGNSSIYIYKGFGDLQLLADTNDDSLGEAFDKVSAVLGLPYPGGPYIEKEALEYKRPKGEKNPFPKLLKEDGPEKIRFSYSGLKTAVLYYLKSLTEPPPIQKISFYFQQTAFELVVRNIKKAIQKTNIKTVVAAGGVLANETLRSVLLAESKTAPFQLYYPQKKIYCTDNGAMVACLGYHLWKEKKFVGLDFKVSPKRNFEQII</sequence>
<accession>B0SPA5</accession>
<dbReference type="GO" id="GO:0005737">
    <property type="term" value="C:cytoplasm"/>
    <property type="evidence" value="ECO:0007669"/>
    <property type="project" value="UniProtKB-SubCell"/>
</dbReference>
<dbReference type="BioCyc" id="LBIF456481:LEPBI_RS06460-MONOMER"/>
<dbReference type="GO" id="GO:0005506">
    <property type="term" value="F:iron ion binding"/>
    <property type="evidence" value="ECO:0007669"/>
    <property type="project" value="UniProtKB-UniRule"/>
</dbReference>
<feature type="binding site" evidence="7">
    <location>
        <position position="116"/>
    </location>
    <ligand>
        <name>Fe cation</name>
        <dbReference type="ChEBI" id="CHEBI:24875"/>
    </ligand>
</feature>
<comment type="function">
    <text evidence="7">Required for the formation of a threonylcarbamoyl group on adenosine at position 37 (t(6)A37) in tRNAs that read codons beginning with adenine. Is involved in the transfer of the threonylcarbamoyl moiety of threonylcarbamoyl-AMP (TC-AMP) to the N6 group of A37, together with TsaE and TsaB. TsaD likely plays a direct catalytic role in this reaction.</text>
</comment>
<dbReference type="Proteomes" id="UP000001847">
    <property type="component" value="Chromosome I"/>
</dbReference>
<dbReference type="FunFam" id="3.30.420.40:FF:000012">
    <property type="entry name" value="tRNA N6-adenosine threonylcarbamoyltransferase"/>
    <property type="match status" value="1"/>
</dbReference>
<evidence type="ECO:0000256" key="4">
    <source>
        <dbReference type="ARBA" id="ARBA00023004"/>
    </source>
</evidence>
<dbReference type="Gene3D" id="3.30.420.40">
    <property type="match status" value="2"/>
</dbReference>
<feature type="binding site" evidence="7">
    <location>
        <position position="277"/>
    </location>
    <ligand>
        <name>substrate</name>
    </ligand>
</feature>
<organism evidence="9 10">
    <name type="scientific">Leptospira biflexa serovar Patoc (strain Patoc 1 / ATCC 23582 / Paris)</name>
    <dbReference type="NCBI Taxonomy" id="456481"/>
    <lineage>
        <taxon>Bacteria</taxon>
        <taxon>Pseudomonadati</taxon>
        <taxon>Spirochaetota</taxon>
        <taxon>Spirochaetia</taxon>
        <taxon>Leptospirales</taxon>
        <taxon>Leptospiraceae</taxon>
        <taxon>Leptospira</taxon>
    </lineage>
</organism>
<dbReference type="NCBIfam" id="TIGR00329">
    <property type="entry name" value="gcp_kae1"/>
    <property type="match status" value="1"/>
</dbReference>
<dbReference type="RefSeq" id="WP_012388310.1">
    <property type="nucleotide sequence ID" value="NC_010602.1"/>
</dbReference>
<comment type="cofactor">
    <cofactor evidence="7">
        <name>Fe(2+)</name>
        <dbReference type="ChEBI" id="CHEBI:29033"/>
    </cofactor>
    <text evidence="7">Binds 1 Fe(2+) ion per subunit.</text>
</comment>
<keyword evidence="4 7" id="KW-0408">Iron</keyword>
<dbReference type="HOGENOM" id="CLU_023208_0_2_12"/>